<organism evidence="1 2">
    <name type="scientific">Camellia lanceoleosa</name>
    <dbReference type="NCBI Taxonomy" id="1840588"/>
    <lineage>
        <taxon>Eukaryota</taxon>
        <taxon>Viridiplantae</taxon>
        <taxon>Streptophyta</taxon>
        <taxon>Embryophyta</taxon>
        <taxon>Tracheophyta</taxon>
        <taxon>Spermatophyta</taxon>
        <taxon>Magnoliopsida</taxon>
        <taxon>eudicotyledons</taxon>
        <taxon>Gunneridae</taxon>
        <taxon>Pentapetalae</taxon>
        <taxon>asterids</taxon>
        <taxon>Ericales</taxon>
        <taxon>Theaceae</taxon>
        <taxon>Camellia</taxon>
    </lineage>
</organism>
<gene>
    <name evidence="1" type="ORF">LOK49_LG08G03436</name>
</gene>
<keyword evidence="2" id="KW-1185">Reference proteome</keyword>
<proteinExistence type="predicted"/>
<sequence length="73" mass="8517">MMRSRIQTPRRGRRSWITDKSSSHPTHTHNNQPHPIPSPSLPFPSHPKEGMQLELFTWKGYLTRQIVKASRSD</sequence>
<evidence type="ECO:0000313" key="2">
    <source>
        <dbReference type="Proteomes" id="UP001060215"/>
    </source>
</evidence>
<dbReference type="Proteomes" id="UP001060215">
    <property type="component" value="Chromosome 9"/>
</dbReference>
<name>A0ACC0GS43_9ERIC</name>
<accession>A0ACC0GS43</accession>
<protein>
    <submittedName>
        <fullName evidence="1">Uncharacterized protein</fullName>
    </submittedName>
</protein>
<dbReference type="EMBL" id="CM045766">
    <property type="protein sequence ID" value="KAI8002336.1"/>
    <property type="molecule type" value="Genomic_DNA"/>
</dbReference>
<evidence type="ECO:0000313" key="1">
    <source>
        <dbReference type="EMBL" id="KAI8002336.1"/>
    </source>
</evidence>
<comment type="caution">
    <text evidence="1">The sequence shown here is derived from an EMBL/GenBank/DDBJ whole genome shotgun (WGS) entry which is preliminary data.</text>
</comment>
<reference evidence="1 2" key="1">
    <citation type="journal article" date="2022" name="Plant J.">
        <title>Chromosome-level genome of Camellia lanceoleosa provides a valuable resource for understanding genome evolution and self-incompatibility.</title>
        <authorList>
            <person name="Gong W."/>
            <person name="Xiao S."/>
            <person name="Wang L."/>
            <person name="Liao Z."/>
            <person name="Chang Y."/>
            <person name="Mo W."/>
            <person name="Hu G."/>
            <person name="Li W."/>
            <person name="Zhao G."/>
            <person name="Zhu H."/>
            <person name="Hu X."/>
            <person name="Ji K."/>
            <person name="Xiang X."/>
            <person name="Song Q."/>
            <person name="Yuan D."/>
            <person name="Jin S."/>
            <person name="Zhang L."/>
        </authorList>
    </citation>
    <scope>NUCLEOTIDE SEQUENCE [LARGE SCALE GENOMIC DNA]</scope>
    <source>
        <strain evidence="1">SQ_2022a</strain>
    </source>
</reference>